<evidence type="ECO:0000313" key="2">
    <source>
        <dbReference type="Proteomes" id="UP001445335"/>
    </source>
</evidence>
<evidence type="ECO:0000313" key="1">
    <source>
        <dbReference type="EMBL" id="KAK9838495.1"/>
    </source>
</evidence>
<protein>
    <submittedName>
        <fullName evidence="1">Uncharacterized protein</fullName>
    </submittedName>
</protein>
<sequence length="83" mass="9070">MSCKKTPSFFEDTLAQQSTVGFAPWPTICCRTQEAVRHGEAQYAAAVSRRLHKSLATEAWHGVCLLQQGRAPRAAAGYTVMTS</sequence>
<gene>
    <name evidence="1" type="ORF">WJX81_002906</name>
</gene>
<dbReference type="EMBL" id="JALJOU010000018">
    <property type="protein sequence ID" value="KAK9838495.1"/>
    <property type="molecule type" value="Genomic_DNA"/>
</dbReference>
<dbReference type="Proteomes" id="UP001445335">
    <property type="component" value="Unassembled WGS sequence"/>
</dbReference>
<name>A0AAW1RXL2_9CHLO</name>
<comment type="caution">
    <text evidence="1">The sequence shown here is derived from an EMBL/GenBank/DDBJ whole genome shotgun (WGS) entry which is preliminary data.</text>
</comment>
<accession>A0AAW1RXL2</accession>
<proteinExistence type="predicted"/>
<organism evidence="1 2">
    <name type="scientific">Elliptochloris bilobata</name>
    <dbReference type="NCBI Taxonomy" id="381761"/>
    <lineage>
        <taxon>Eukaryota</taxon>
        <taxon>Viridiplantae</taxon>
        <taxon>Chlorophyta</taxon>
        <taxon>core chlorophytes</taxon>
        <taxon>Trebouxiophyceae</taxon>
        <taxon>Trebouxiophyceae incertae sedis</taxon>
        <taxon>Elliptochloris clade</taxon>
        <taxon>Elliptochloris</taxon>
    </lineage>
</organism>
<dbReference type="AlphaFoldDB" id="A0AAW1RXL2"/>
<keyword evidence="2" id="KW-1185">Reference proteome</keyword>
<reference evidence="1 2" key="1">
    <citation type="journal article" date="2024" name="Nat. Commun.">
        <title>Phylogenomics reveals the evolutionary origins of lichenization in chlorophyte algae.</title>
        <authorList>
            <person name="Puginier C."/>
            <person name="Libourel C."/>
            <person name="Otte J."/>
            <person name="Skaloud P."/>
            <person name="Haon M."/>
            <person name="Grisel S."/>
            <person name="Petersen M."/>
            <person name="Berrin J.G."/>
            <person name="Delaux P.M."/>
            <person name="Dal Grande F."/>
            <person name="Keller J."/>
        </authorList>
    </citation>
    <scope>NUCLEOTIDE SEQUENCE [LARGE SCALE GENOMIC DNA]</scope>
    <source>
        <strain evidence="1 2">SAG 245.80</strain>
    </source>
</reference>